<keyword evidence="2" id="KW-0645">Protease</keyword>
<dbReference type="InterPro" id="IPR029062">
    <property type="entry name" value="Class_I_gatase-like"/>
</dbReference>
<dbReference type="SUPFAM" id="SSF52317">
    <property type="entry name" value="Class I glutamine amidotransferase-like"/>
    <property type="match status" value="1"/>
</dbReference>
<dbReference type="EC" id="3.4.13.21" evidence="5"/>
<protein>
    <submittedName>
        <fullName evidence="5">Alpha-aspartyl dipeptidase Peptidase E</fullName>
        <ecNumber evidence="5">3.4.13.21</ecNumber>
    </submittedName>
</protein>
<evidence type="ECO:0000256" key="4">
    <source>
        <dbReference type="ARBA" id="ARBA00022825"/>
    </source>
</evidence>
<keyword evidence="3 5" id="KW-0378">Hydrolase</keyword>
<dbReference type="PANTHER" id="PTHR20842">
    <property type="entry name" value="PROTEASE S51 ALPHA-ASPARTYL DIPEPTIDASE"/>
    <property type="match status" value="1"/>
</dbReference>
<accession>A0A3B0UDF8</accession>
<dbReference type="EMBL" id="UOES01000420">
    <property type="protein sequence ID" value="VAW28558.1"/>
    <property type="molecule type" value="Genomic_DNA"/>
</dbReference>
<proteinExistence type="inferred from homology"/>
<dbReference type="Pfam" id="PF03575">
    <property type="entry name" value="Peptidase_S51"/>
    <property type="match status" value="1"/>
</dbReference>
<evidence type="ECO:0000256" key="2">
    <source>
        <dbReference type="ARBA" id="ARBA00022670"/>
    </source>
</evidence>
<gene>
    <name evidence="5" type="ORF">MNBD_BACTEROID06-342</name>
</gene>
<dbReference type="NCBIfam" id="NF003642">
    <property type="entry name" value="PRK05282.1"/>
    <property type="match status" value="1"/>
</dbReference>
<dbReference type="GO" id="GO:0006508">
    <property type="term" value="P:proteolysis"/>
    <property type="evidence" value="ECO:0007669"/>
    <property type="project" value="UniProtKB-KW"/>
</dbReference>
<sequence length="140" mass="15588">FSLLKKLQDEALIEPIKTAIAKGTKYVGWSAGANMACPTIKTTNDMPVEQPQSFNAIGLIDFQINPHFTNATIPNHGGETREMRLQEYLIKNPDSKVVGLPEGMLIEIEGEHAYLKGEGKAFLFKHKAEKQTLELGKLFF</sequence>
<evidence type="ECO:0000313" key="5">
    <source>
        <dbReference type="EMBL" id="VAW28558.1"/>
    </source>
</evidence>
<reference evidence="5" key="1">
    <citation type="submission" date="2018-06" db="EMBL/GenBank/DDBJ databases">
        <authorList>
            <person name="Zhirakovskaya E."/>
        </authorList>
    </citation>
    <scope>NUCLEOTIDE SEQUENCE</scope>
</reference>
<evidence type="ECO:0000256" key="3">
    <source>
        <dbReference type="ARBA" id="ARBA00022801"/>
    </source>
</evidence>
<keyword evidence="5" id="KW-0224">Dipeptidase</keyword>
<dbReference type="Gene3D" id="3.40.50.880">
    <property type="match status" value="1"/>
</dbReference>
<keyword evidence="4" id="KW-0720">Serine protease</keyword>
<evidence type="ECO:0000256" key="1">
    <source>
        <dbReference type="ARBA" id="ARBA00006534"/>
    </source>
</evidence>
<comment type="similarity">
    <text evidence="1">Belongs to the peptidase S51 family.</text>
</comment>
<dbReference type="GO" id="GO:0016805">
    <property type="term" value="F:dipeptidase activity"/>
    <property type="evidence" value="ECO:0007669"/>
    <property type="project" value="UniProtKB-KW"/>
</dbReference>
<name>A0A3B0UDF8_9ZZZZ</name>
<dbReference type="InterPro" id="IPR005320">
    <property type="entry name" value="Peptidase_S51"/>
</dbReference>
<organism evidence="5">
    <name type="scientific">hydrothermal vent metagenome</name>
    <dbReference type="NCBI Taxonomy" id="652676"/>
    <lineage>
        <taxon>unclassified sequences</taxon>
        <taxon>metagenomes</taxon>
        <taxon>ecological metagenomes</taxon>
    </lineage>
</organism>
<dbReference type="GO" id="GO:0008236">
    <property type="term" value="F:serine-type peptidase activity"/>
    <property type="evidence" value="ECO:0007669"/>
    <property type="project" value="UniProtKB-KW"/>
</dbReference>
<feature type="non-terminal residue" evidence="5">
    <location>
        <position position="1"/>
    </location>
</feature>
<dbReference type="AlphaFoldDB" id="A0A3B0UDF8"/>
<dbReference type="PANTHER" id="PTHR20842:SF0">
    <property type="entry name" value="ALPHA-ASPARTYL DIPEPTIDASE"/>
    <property type="match status" value="1"/>
</dbReference>